<feature type="transmembrane region" description="Helical" evidence="7">
    <location>
        <begin position="406"/>
        <end position="428"/>
    </location>
</feature>
<accession>A0A830PM47</accession>
<dbReference type="GO" id="GO:0022857">
    <property type="term" value="F:transmembrane transporter activity"/>
    <property type="evidence" value="ECO:0007669"/>
    <property type="project" value="InterPro"/>
</dbReference>
<feature type="transmembrane region" description="Helical" evidence="7">
    <location>
        <begin position="6"/>
        <end position="27"/>
    </location>
</feature>
<dbReference type="PANTHER" id="PTHR23517:SF10">
    <property type="entry name" value="MAJOR FACILITATOR SUPERFAMILY (MFS) PROFILE DOMAIN-CONTAINING PROTEIN"/>
    <property type="match status" value="1"/>
</dbReference>
<dbReference type="CDD" id="cd17329">
    <property type="entry name" value="MFS_MdtH_MDR_like"/>
    <property type="match status" value="1"/>
</dbReference>
<feature type="transmembrane region" description="Helical" evidence="7">
    <location>
        <begin position="112"/>
        <end position="131"/>
    </location>
</feature>
<proteinExistence type="predicted"/>
<evidence type="ECO:0000256" key="5">
    <source>
        <dbReference type="ARBA" id="ARBA00022989"/>
    </source>
</evidence>
<dbReference type="GO" id="GO:0005886">
    <property type="term" value="C:plasma membrane"/>
    <property type="evidence" value="ECO:0007669"/>
    <property type="project" value="UniProtKB-SubCell"/>
</dbReference>
<dbReference type="SUPFAM" id="SSF103473">
    <property type="entry name" value="MFS general substrate transporter"/>
    <property type="match status" value="1"/>
</dbReference>
<evidence type="ECO:0000256" key="7">
    <source>
        <dbReference type="SAM" id="Phobius"/>
    </source>
</evidence>
<dbReference type="Proteomes" id="UP000000664">
    <property type="component" value="Chromosome"/>
</dbReference>
<feature type="transmembrane region" description="Helical" evidence="7">
    <location>
        <begin position="170"/>
        <end position="194"/>
    </location>
</feature>
<keyword evidence="3" id="KW-1003">Cell membrane</keyword>
<dbReference type="PROSITE" id="PS50850">
    <property type="entry name" value="MFS"/>
    <property type="match status" value="1"/>
</dbReference>
<feature type="transmembrane region" description="Helical" evidence="7">
    <location>
        <begin position="48"/>
        <end position="69"/>
    </location>
</feature>
<dbReference type="AlphaFoldDB" id="A0A830PM47"/>
<gene>
    <name evidence="9" type="ordered locus">LGAS_0144</name>
</gene>
<dbReference type="EMBL" id="CP000413">
    <property type="protein sequence ID" value="ABJ59556.1"/>
    <property type="molecule type" value="Genomic_DNA"/>
</dbReference>
<keyword evidence="5 7" id="KW-1133">Transmembrane helix</keyword>
<keyword evidence="2" id="KW-0813">Transport</keyword>
<evidence type="ECO:0000256" key="1">
    <source>
        <dbReference type="ARBA" id="ARBA00004651"/>
    </source>
</evidence>
<evidence type="ECO:0000313" key="10">
    <source>
        <dbReference type="Proteomes" id="UP000000664"/>
    </source>
</evidence>
<dbReference type="KEGG" id="lga:LGAS_0144"/>
<feature type="transmembrane region" description="Helical" evidence="7">
    <location>
        <begin position="287"/>
        <end position="309"/>
    </location>
</feature>
<feature type="transmembrane region" description="Helical" evidence="7">
    <location>
        <begin position="316"/>
        <end position="337"/>
    </location>
</feature>
<feature type="transmembrane region" description="Helical" evidence="7">
    <location>
        <begin position="81"/>
        <end position="105"/>
    </location>
</feature>
<evidence type="ECO:0000259" key="8">
    <source>
        <dbReference type="PROSITE" id="PS50850"/>
    </source>
</evidence>
<dbReference type="InterPro" id="IPR020846">
    <property type="entry name" value="MFS_dom"/>
</dbReference>
<sequence>MKEAICLFFFTLVQNSSLIARLNVRVLEKRVKKVHGKQNIQPDDEIKLHWLLLGELFTWIGASFIWPLTSVYLNKRLHVSLAMIGIVLLFNCLANMLGSFVAGWAYDHFNPYYLIIAGAGLDALVLFGMAANHTWPIYWVWMTLTGLLGGWNGALINSIATSIKSKPGRYVFNTIYFAQNLGVVLGTLIVGYIYDYSVTILFVIAASLFVIVCINSIINYRPIIKFHLERKAQQNTNSKNKTTPMPGANLKLTIGFFTTLAVIWLMYMNWESNLSVYMVSLGIPFHLYSLLWTINASIIVIVQAFLSRFPNTFKNLFHQVVFGVTMFAISFVTLIFAKDYAHFVFSMVTLTLGESTAMPAMPAYVNDLSPVESKGKYQGLTISTSAIGRAFGPLFGGLVIDKFGYINFFIVAAAGIFMMLAIIVPLHAQLKDKLKIFR</sequence>
<feature type="transmembrane region" description="Helical" evidence="7">
    <location>
        <begin position="200"/>
        <end position="220"/>
    </location>
</feature>
<reference evidence="9 10" key="1">
    <citation type="journal article" date="2006" name="Proc. Natl. Acad. Sci. U.S.A.">
        <title>Comparative genomics of the lactic acid bacteria.</title>
        <authorList>
            <person name="Makarova K."/>
            <person name="Slesarev A."/>
            <person name="Wolf Y."/>
            <person name="Sorokin A."/>
            <person name="Mirkin B."/>
            <person name="Koonin E."/>
            <person name="Pavlov A."/>
            <person name="Pavlova N."/>
            <person name="Karamychev V."/>
            <person name="Polouchine N."/>
            <person name="Shakhova V."/>
            <person name="Grigoriev I."/>
            <person name="Lou Y."/>
            <person name="Rohksar D."/>
            <person name="Lucas S."/>
            <person name="Huang K."/>
            <person name="Goodstein D.M."/>
            <person name="Hawkins T."/>
            <person name="Plengvidhya V."/>
            <person name="Welker D."/>
            <person name="Hughes J."/>
            <person name="Goh Y."/>
            <person name="Benson A."/>
            <person name="Baldwin K."/>
            <person name="Lee J.H."/>
            <person name="Diaz-Muniz I."/>
            <person name="Dosti B."/>
            <person name="Smeianov V."/>
            <person name="Wechter W."/>
            <person name="Barabote R."/>
            <person name="Lorca G."/>
            <person name="Altermann E."/>
            <person name="Barrangou R."/>
            <person name="Ganesan B."/>
            <person name="Xie Y."/>
            <person name="Rawsthorne H."/>
            <person name="Tamir D."/>
            <person name="Parker C."/>
            <person name="Breidt F."/>
            <person name="Broadbent J."/>
            <person name="Hutkins R."/>
            <person name="O'Sullivan D."/>
            <person name="Steele J."/>
            <person name="Unlu G."/>
            <person name="Saier M."/>
            <person name="Klaenhammer T."/>
            <person name="Richardson P."/>
            <person name="Kozyavkin S."/>
            <person name="Weimer B."/>
            <person name="Mills D."/>
        </authorList>
    </citation>
    <scope>NUCLEOTIDE SEQUENCE [LARGE SCALE GENOMIC DNA]</scope>
    <source>
        <strain evidence="10">ATCC 33323 / DSM 20243 / BCRC 14619 / CIP 102991 / JCM 1131 / KCTC 3163 / NCIMB 11718 / NCTC 13722 / AM63</strain>
    </source>
</reference>
<evidence type="ECO:0000256" key="3">
    <source>
        <dbReference type="ARBA" id="ARBA00022475"/>
    </source>
</evidence>
<organism evidence="9 10">
    <name type="scientific">Lactobacillus gasseri (strain ATCC 33323 / DSM 20243 / BCRC 14619 / CIP 102991 / JCM 1131 / KCTC 3163 / NCIMB 11718 / NCTC 13722 / AM63)</name>
    <dbReference type="NCBI Taxonomy" id="324831"/>
    <lineage>
        <taxon>Bacteria</taxon>
        <taxon>Bacillati</taxon>
        <taxon>Bacillota</taxon>
        <taxon>Bacilli</taxon>
        <taxon>Lactobacillales</taxon>
        <taxon>Lactobacillaceae</taxon>
        <taxon>Lactobacillus</taxon>
    </lineage>
</organism>
<evidence type="ECO:0000256" key="6">
    <source>
        <dbReference type="ARBA" id="ARBA00023136"/>
    </source>
</evidence>
<name>A0A830PM47_LACGA</name>
<evidence type="ECO:0000256" key="2">
    <source>
        <dbReference type="ARBA" id="ARBA00022448"/>
    </source>
</evidence>
<comment type="subcellular location">
    <subcellularLocation>
        <location evidence="1">Cell membrane</location>
        <topology evidence="1">Multi-pass membrane protein</topology>
    </subcellularLocation>
</comment>
<dbReference type="InterPro" id="IPR050171">
    <property type="entry name" value="MFS_Transporters"/>
</dbReference>
<dbReference type="InterPro" id="IPR011701">
    <property type="entry name" value="MFS"/>
</dbReference>
<feature type="domain" description="Major facilitator superfamily (MFS) profile" evidence="8">
    <location>
        <begin position="248"/>
        <end position="438"/>
    </location>
</feature>
<dbReference type="PANTHER" id="PTHR23517">
    <property type="entry name" value="RESISTANCE PROTEIN MDTM, PUTATIVE-RELATED-RELATED"/>
    <property type="match status" value="1"/>
</dbReference>
<evidence type="ECO:0000313" key="9">
    <source>
        <dbReference type="EMBL" id="ABJ59556.1"/>
    </source>
</evidence>
<feature type="transmembrane region" description="Helical" evidence="7">
    <location>
        <begin position="137"/>
        <end position="158"/>
    </location>
</feature>
<dbReference type="InterPro" id="IPR036259">
    <property type="entry name" value="MFS_trans_sf"/>
</dbReference>
<evidence type="ECO:0000256" key="4">
    <source>
        <dbReference type="ARBA" id="ARBA00022692"/>
    </source>
</evidence>
<protein>
    <submittedName>
        <fullName evidence="9">Permease of the major facilitator superfamily</fullName>
    </submittedName>
</protein>
<feature type="transmembrane region" description="Helical" evidence="7">
    <location>
        <begin position="248"/>
        <end position="267"/>
    </location>
</feature>
<keyword evidence="6 7" id="KW-0472">Membrane</keyword>
<keyword evidence="4 7" id="KW-0812">Transmembrane</keyword>
<dbReference type="Pfam" id="PF07690">
    <property type="entry name" value="MFS_1"/>
    <property type="match status" value="1"/>
</dbReference>
<dbReference type="Gene3D" id="1.20.1250.20">
    <property type="entry name" value="MFS general substrate transporter like domains"/>
    <property type="match status" value="1"/>
</dbReference>